<evidence type="ECO:0000259" key="1">
    <source>
        <dbReference type="Pfam" id="PF02036"/>
    </source>
</evidence>
<dbReference type="Gene3D" id="3.30.1050.10">
    <property type="entry name" value="SCP2 sterol-binding domain"/>
    <property type="match status" value="1"/>
</dbReference>
<dbReference type="InterPro" id="IPR036527">
    <property type="entry name" value="SCP2_sterol-bd_dom_sf"/>
</dbReference>
<dbReference type="SUPFAM" id="SSF55718">
    <property type="entry name" value="SCP-like"/>
    <property type="match status" value="1"/>
</dbReference>
<organism evidence="2 3">
    <name type="scientific">Salipaludibacillus agaradhaerens</name>
    <name type="common">Bacillus agaradhaerens</name>
    <dbReference type="NCBI Taxonomy" id="76935"/>
    <lineage>
        <taxon>Bacteria</taxon>
        <taxon>Bacillati</taxon>
        <taxon>Bacillota</taxon>
        <taxon>Bacilli</taxon>
        <taxon>Bacillales</taxon>
        <taxon>Bacillaceae</taxon>
    </lineage>
</organism>
<proteinExistence type="predicted"/>
<dbReference type="EMBL" id="JABXYM010000001">
    <property type="protein sequence ID" value="MCR6097354.1"/>
    <property type="molecule type" value="Genomic_DNA"/>
</dbReference>
<evidence type="ECO:0000313" key="2">
    <source>
        <dbReference type="EMBL" id="MCR6097354.1"/>
    </source>
</evidence>
<dbReference type="PANTHER" id="PTHR10094:SF25">
    <property type="entry name" value="SCP2 STEROL-BINDING DOMAIN-CONTAINING PROTEIN 1"/>
    <property type="match status" value="1"/>
</dbReference>
<name>A0A9Q4G023_SALAG</name>
<evidence type="ECO:0000313" key="3">
    <source>
        <dbReference type="Proteomes" id="UP001057753"/>
    </source>
</evidence>
<keyword evidence="3" id="KW-1185">Reference proteome</keyword>
<gene>
    <name evidence="2" type="ORF">HXA33_12440</name>
</gene>
<dbReference type="GO" id="GO:0005829">
    <property type="term" value="C:cytosol"/>
    <property type="evidence" value="ECO:0007669"/>
    <property type="project" value="TreeGrafter"/>
</dbReference>
<reference evidence="2" key="1">
    <citation type="submission" date="2020-06" db="EMBL/GenBank/DDBJ databases">
        <title>Insight into the genomes of haloalkaliphilic bacilli from Kenyan soda lakes.</title>
        <authorList>
            <person name="Mwirichia R."/>
            <person name="Villamizar G.C."/>
            <person name="Poehlein A."/>
            <person name="Mugweru J."/>
            <person name="Kipnyargis A."/>
            <person name="Kiplimo D."/>
            <person name="Orwa P."/>
            <person name="Daniel R."/>
        </authorList>
    </citation>
    <scope>NUCLEOTIDE SEQUENCE</scope>
    <source>
        <strain evidence="2">B1096_S55</strain>
    </source>
</reference>
<accession>A0A9Q4G023</accession>
<dbReference type="RefSeq" id="WP_257821753.1">
    <property type="nucleotide sequence ID" value="NZ_JABXYM010000001.1"/>
</dbReference>
<sequence length="109" mass="12679">MSVDTILATIVTRMNEEPEHLEGLTYTYEFRLTGEEEQLYQLKIDNQTAEYATKRQWEPKLTLELSEANFQKLATDNLNPAMAYMNGKLKVHGELTHALKFHSLLKKYT</sequence>
<comment type="caution">
    <text evidence="2">The sequence shown here is derived from an EMBL/GenBank/DDBJ whole genome shotgun (WGS) entry which is preliminary data.</text>
</comment>
<feature type="domain" description="SCP2" evidence="1">
    <location>
        <begin position="12"/>
        <end position="106"/>
    </location>
</feature>
<dbReference type="Proteomes" id="UP001057753">
    <property type="component" value="Unassembled WGS sequence"/>
</dbReference>
<dbReference type="AlphaFoldDB" id="A0A9Q4G023"/>
<dbReference type="InterPro" id="IPR003033">
    <property type="entry name" value="SCP2_sterol-bd_dom"/>
</dbReference>
<dbReference type="PANTHER" id="PTHR10094">
    <property type="entry name" value="STEROL CARRIER PROTEIN 2 SCP-2 FAMILY PROTEIN"/>
    <property type="match status" value="1"/>
</dbReference>
<protein>
    <submittedName>
        <fullName evidence="2">SCP2 sterol-binding domain-containing protein</fullName>
    </submittedName>
</protein>
<dbReference type="Pfam" id="PF02036">
    <property type="entry name" value="SCP2"/>
    <property type="match status" value="1"/>
</dbReference>